<gene>
    <name evidence="6" type="ORF">MNOR_LOCUS27236</name>
</gene>
<evidence type="ECO:0000256" key="2">
    <source>
        <dbReference type="ARBA" id="ARBA00022448"/>
    </source>
</evidence>
<dbReference type="AlphaFoldDB" id="A0AAV2RRE9"/>
<comment type="caution">
    <text evidence="6">The sequence shown here is derived from an EMBL/GenBank/DDBJ whole genome shotgun (WGS) entry which is preliminary data.</text>
</comment>
<proteinExistence type="predicted"/>
<keyword evidence="3" id="KW-0653">Protein transport</keyword>
<reference evidence="6 7" key="1">
    <citation type="submission" date="2024-05" db="EMBL/GenBank/DDBJ databases">
        <authorList>
            <person name="Wallberg A."/>
        </authorList>
    </citation>
    <scope>NUCLEOTIDE SEQUENCE [LARGE SCALE GENOMIC DNA]</scope>
</reference>
<sequence>MAVIVHKNSPVKTNYRSHIRSQSNYPRMEFREMNLNTRIMKIPNTIKVMFMEAGHRSFILRLKNLRYLSINCLKCTLGNIIMNLLNYRVYDSRVQPGLRESFEKDKKRPYIHHTSLIFGRKLKGCGSSALSVNWETVGKLIYIKNMWIGPFLGHIKAKRSPTHQINDKKIDYDSFTLLLSERQNSLLFAKMTLLDVPSEIFKFLPLCISGINIKSADGMSFLNGPVKRIKKNHQNSLKTHVGLQALRKTTQPLKLIYLLNKRKYEQNEKSSLLKHLSLIVELCTMDELIIHKKYLIVPNLVRILKNLIMAGYSPEHDVQGVSDPFLQVKILKLLRILGRGDPEASETMNDILAQVATNTESSKNVGNAILYETVLSIMDIKSESGLRDAYMGVLIFFLSKLSQDVHMGVLNLGLRITFLENLGLKGLRALIFGARKEPQGPV</sequence>
<dbReference type="Pfam" id="PF01602">
    <property type="entry name" value="Adaptin_N"/>
    <property type="match status" value="1"/>
</dbReference>
<dbReference type="Proteomes" id="UP001497623">
    <property type="component" value="Unassembled WGS sequence"/>
</dbReference>
<evidence type="ECO:0000256" key="3">
    <source>
        <dbReference type="ARBA" id="ARBA00022927"/>
    </source>
</evidence>
<keyword evidence="2" id="KW-0813">Transport</keyword>
<dbReference type="GO" id="GO:0012505">
    <property type="term" value="C:endomembrane system"/>
    <property type="evidence" value="ECO:0007669"/>
    <property type="project" value="UniProtKB-SubCell"/>
</dbReference>
<dbReference type="SUPFAM" id="SSF48371">
    <property type="entry name" value="ARM repeat"/>
    <property type="match status" value="1"/>
</dbReference>
<dbReference type="GO" id="GO:0030117">
    <property type="term" value="C:membrane coat"/>
    <property type="evidence" value="ECO:0007669"/>
    <property type="project" value="InterPro"/>
</dbReference>
<keyword evidence="7" id="KW-1185">Reference proteome</keyword>
<evidence type="ECO:0000259" key="5">
    <source>
        <dbReference type="Pfam" id="PF01602"/>
    </source>
</evidence>
<protein>
    <recommendedName>
        <fullName evidence="5">Clathrin/coatomer adaptor adaptin-like N-terminal domain-containing protein</fullName>
    </recommendedName>
</protein>
<comment type="subcellular location">
    <subcellularLocation>
        <location evidence="1">Endomembrane system</location>
    </subcellularLocation>
</comment>
<dbReference type="InterPro" id="IPR016024">
    <property type="entry name" value="ARM-type_fold"/>
</dbReference>
<evidence type="ECO:0000256" key="1">
    <source>
        <dbReference type="ARBA" id="ARBA00004308"/>
    </source>
</evidence>
<dbReference type="InterPro" id="IPR050840">
    <property type="entry name" value="Adaptor_Complx_Large_Subunit"/>
</dbReference>
<dbReference type="GO" id="GO:0006886">
    <property type="term" value="P:intracellular protein transport"/>
    <property type="evidence" value="ECO:0007669"/>
    <property type="project" value="InterPro"/>
</dbReference>
<keyword evidence="4" id="KW-0472">Membrane</keyword>
<dbReference type="InterPro" id="IPR011989">
    <property type="entry name" value="ARM-like"/>
</dbReference>
<evidence type="ECO:0000313" key="7">
    <source>
        <dbReference type="Proteomes" id="UP001497623"/>
    </source>
</evidence>
<evidence type="ECO:0000256" key="4">
    <source>
        <dbReference type="ARBA" id="ARBA00023136"/>
    </source>
</evidence>
<accession>A0AAV2RRE9</accession>
<evidence type="ECO:0000313" key="6">
    <source>
        <dbReference type="EMBL" id="CAL4133656.1"/>
    </source>
</evidence>
<dbReference type="GO" id="GO:0016192">
    <property type="term" value="P:vesicle-mediated transport"/>
    <property type="evidence" value="ECO:0007669"/>
    <property type="project" value="InterPro"/>
</dbReference>
<feature type="non-terminal residue" evidence="6">
    <location>
        <position position="442"/>
    </location>
</feature>
<dbReference type="EMBL" id="CAXKWB010028317">
    <property type="protein sequence ID" value="CAL4133656.1"/>
    <property type="molecule type" value="Genomic_DNA"/>
</dbReference>
<dbReference type="Gene3D" id="1.25.10.10">
    <property type="entry name" value="Leucine-rich Repeat Variant"/>
    <property type="match status" value="1"/>
</dbReference>
<feature type="domain" description="Clathrin/coatomer adaptor adaptin-like N-terminal" evidence="5">
    <location>
        <begin position="269"/>
        <end position="406"/>
    </location>
</feature>
<organism evidence="6 7">
    <name type="scientific">Meganyctiphanes norvegica</name>
    <name type="common">Northern krill</name>
    <name type="synonym">Thysanopoda norvegica</name>
    <dbReference type="NCBI Taxonomy" id="48144"/>
    <lineage>
        <taxon>Eukaryota</taxon>
        <taxon>Metazoa</taxon>
        <taxon>Ecdysozoa</taxon>
        <taxon>Arthropoda</taxon>
        <taxon>Crustacea</taxon>
        <taxon>Multicrustacea</taxon>
        <taxon>Malacostraca</taxon>
        <taxon>Eumalacostraca</taxon>
        <taxon>Eucarida</taxon>
        <taxon>Euphausiacea</taxon>
        <taxon>Euphausiidae</taxon>
        <taxon>Meganyctiphanes</taxon>
    </lineage>
</organism>
<dbReference type="InterPro" id="IPR002553">
    <property type="entry name" value="Clathrin/coatomer_adapt-like_N"/>
</dbReference>
<name>A0AAV2RRE9_MEGNR</name>
<dbReference type="PANTHER" id="PTHR22780">
    <property type="entry name" value="ADAPTIN, ALPHA/GAMMA/EPSILON"/>
    <property type="match status" value="1"/>
</dbReference>